<dbReference type="RefSeq" id="WP_232595407.1">
    <property type="nucleotide sequence ID" value="NZ_BSPD01000058.1"/>
</dbReference>
<dbReference type="Pfam" id="PF13401">
    <property type="entry name" value="AAA_22"/>
    <property type="match status" value="1"/>
</dbReference>
<dbReference type="CDD" id="cd00009">
    <property type="entry name" value="AAA"/>
    <property type="match status" value="1"/>
</dbReference>
<protein>
    <submittedName>
        <fullName evidence="2">MSHA biogenesis protein MshM</fullName>
    </submittedName>
</protein>
<dbReference type="AlphaFoldDB" id="A0AA37TCI5"/>
<dbReference type="InterPro" id="IPR027417">
    <property type="entry name" value="P-loop_NTPase"/>
</dbReference>
<keyword evidence="3" id="KW-1185">Reference proteome</keyword>
<accession>A0AA37TCI5</accession>
<dbReference type="PANTHER" id="PTHR35894:SF7">
    <property type="entry name" value="GENERAL SECRETION PATHWAY PROTEIN A-RELATED"/>
    <property type="match status" value="1"/>
</dbReference>
<evidence type="ECO:0000259" key="1">
    <source>
        <dbReference type="Pfam" id="PF13401"/>
    </source>
</evidence>
<organism evidence="2 3">
    <name type="scientific">Marinibactrum halimedae</name>
    <dbReference type="NCBI Taxonomy" id="1444977"/>
    <lineage>
        <taxon>Bacteria</taxon>
        <taxon>Pseudomonadati</taxon>
        <taxon>Pseudomonadota</taxon>
        <taxon>Gammaproteobacteria</taxon>
        <taxon>Cellvibrionales</taxon>
        <taxon>Cellvibrionaceae</taxon>
        <taxon>Marinibactrum</taxon>
    </lineage>
</organism>
<feature type="domain" description="ORC1/DEAH AAA+ ATPase" evidence="1">
    <location>
        <begin position="47"/>
        <end position="177"/>
    </location>
</feature>
<dbReference type="SUPFAM" id="SSF52540">
    <property type="entry name" value="P-loop containing nucleoside triphosphate hydrolases"/>
    <property type="match status" value="1"/>
</dbReference>
<name>A0AA37TCI5_9GAMM</name>
<comment type="caution">
    <text evidence="2">The sequence shown here is derived from an EMBL/GenBank/DDBJ whole genome shotgun (WGS) entry which is preliminary data.</text>
</comment>
<dbReference type="InterPro" id="IPR049945">
    <property type="entry name" value="AAA_22"/>
</dbReference>
<dbReference type="GO" id="GO:0016887">
    <property type="term" value="F:ATP hydrolysis activity"/>
    <property type="evidence" value="ECO:0007669"/>
    <property type="project" value="InterPro"/>
</dbReference>
<dbReference type="Gene3D" id="3.40.50.300">
    <property type="entry name" value="P-loop containing nucleotide triphosphate hydrolases"/>
    <property type="match status" value="1"/>
</dbReference>
<proteinExistence type="predicted"/>
<evidence type="ECO:0000313" key="3">
    <source>
        <dbReference type="Proteomes" id="UP001156870"/>
    </source>
</evidence>
<dbReference type="EMBL" id="BSPD01000058">
    <property type="protein sequence ID" value="GLS26712.1"/>
    <property type="molecule type" value="Genomic_DNA"/>
</dbReference>
<dbReference type="Proteomes" id="UP001156870">
    <property type="component" value="Unassembled WGS sequence"/>
</dbReference>
<reference evidence="2 3" key="1">
    <citation type="journal article" date="2014" name="Int. J. Syst. Evol. Microbiol.">
        <title>Complete genome sequence of Corynebacterium casei LMG S-19264T (=DSM 44701T), isolated from a smear-ripened cheese.</title>
        <authorList>
            <consortium name="US DOE Joint Genome Institute (JGI-PGF)"/>
            <person name="Walter F."/>
            <person name="Albersmeier A."/>
            <person name="Kalinowski J."/>
            <person name="Ruckert C."/>
        </authorList>
    </citation>
    <scope>NUCLEOTIDE SEQUENCE [LARGE SCALE GENOMIC DNA]</scope>
    <source>
        <strain evidence="2 3">NBRC 110095</strain>
    </source>
</reference>
<sequence length="311" mass="34887">MTLHHHLYEPHFGLKRAPFSLTPDTEFFCEESGHGAVLNATLLALEHGEGFIKIVGEVGTGKTLLCRQLLKRLQQGFVTAYIPNPYLSPEGLNSAVAEELQMPSDTTLSSHQLLKALNLHLIKLAQSEKRVVLVIDEAQAMPKETLEALRLMTNLETEHRKLLQVVLFGQPELDQILSRNDLRQLRQRIVFSEYLYPLNRSQSQHYVNTRLQVAGFESSTLFTKGAFWWLYHYSGGIPRLMNILCHKALLSAYGLGVATVSSREMRRAIHDTPEARLSGLNNAWQKWALWGALSGGGVLLVWRAARAGVGL</sequence>
<dbReference type="PANTHER" id="PTHR35894">
    <property type="entry name" value="GENERAL SECRETION PATHWAY PROTEIN A-RELATED"/>
    <property type="match status" value="1"/>
</dbReference>
<evidence type="ECO:0000313" key="2">
    <source>
        <dbReference type="EMBL" id="GLS26712.1"/>
    </source>
</evidence>
<dbReference type="InterPro" id="IPR052026">
    <property type="entry name" value="ExeA_AAA_ATPase_DNA-bind"/>
</dbReference>
<gene>
    <name evidence="2" type="primary">mshM</name>
    <name evidence="2" type="ORF">GCM10007877_24290</name>
</gene>